<reference evidence="2 3" key="1">
    <citation type="submission" date="2019-06" db="EMBL/GenBank/DDBJ databases">
        <title>Wine fermentation using esterase from Monascus purpureus.</title>
        <authorList>
            <person name="Geng C."/>
            <person name="Zhang Y."/>
        </authorList>
    </citation>
    <scope>NUCLEOTIDE SEQUENCE [LARGE SCALE GENOMIC DNA]</scope>
    <source>
        <strain evidence="2">HQ1</strain>
    </source>
</reference>
<proteinExistence type="predicted"/>
<evidence type="ECO:0000259" key="1">
    <source>
        <dbReference type="Pfam" id="PF00646"/>
    </source>
</evidence>
<feature type="domain" description="F-box" evidence="1">
    <location>
        <begin position="3"/>
        <end position="31"/>
    </location>
</feature>
<comment type="caution">
    <text evidence="2">The sequence shown here is derived from an EMBL/GenBank/DDBJ whole genome shotgun (WGS) entry which is preliminary data.</text>
</comment>
<dbReference type="InterPro" id="IPR001810">
    <property type="entry name" value="F-box_dom"/>
</dbReference>
<dbReference type="AlphaFoldDB" id="A0A507QKZ3"/>
<sequence length="301" mass="34891">MFKLPNELWLMIFSSVPLESQACLALTCKTLLGRLSWVIKDEELCFPRVKFDIWDRARFSVSTNARNRFLIRLQDRHWAYCSLCMKLHPAQEFGNFQLARSADRRTCMSLRKGGIVDLCPCIKLTFRDKLRLLNHLKSRNRTGLGLWTLPVNGNTGIDSMHGMTSVVHECTITDDPWVTVKVKIIPVLLKGYLVAISSYTIDLNTRNVPAAMEPIYCCPHKDILRYTEPHDRPTPESCHKSCYESVCGHCHTLVVAHHMRYRRRIVVQAARYLGAEVPDGDWKCQSVWSYLLLNWWLWEHS</sequence>
<dbReference type="Proteomes" id="UP000319663">
    <property type="component" value="Unassembled WGS sequence"/>
</dbReference>
<protein>
    <recommendedName>
        <fullName evidence="1">F-box domain-containing protein</fullName>
    </recommendedName>
</protein>
<name>A0A507QKZ3_MONPU</name>
<organism evidence="2 3">
    <name type="scientific">Monascus purpureus</name>
    <name type="common">Red mold</name>
    <name type="synonym">Monascus anka</name>
    <dbReference type="NCBI Taxonomy" id="5098"/>
    <lineage>
        <taxon>Eukaryota</taxon>
        <taxon>Fungi</taxon>
        <taxon>Dikarya</taxon>
        <taxon>Ascomycota</taxon>
        <taxon>Pezizomycotina</taxon>
        <taxon>Eurotiomycetes</taxon>
        <taxon>Eurotiomycetidae</taxon>
        <taxon>Eurotiales</taxon>
        <taxon>Aspergillaceae</taxon>
        <taxon>Monascus</taxon>
    </lineage>
</organism>
<dbReference type="EMBL" id="VIFY01000229">
    <property type="protein sequence ID" value="TQB68301.1"/>
    <property type="molecule type" value="Genomic_DNA"/>
</dbReference>
<dbReference type="CDD" id="cd09917">
    <property type="entry name" value="F-box_SF"/>
    <property type="match status" value="1"/>
</dbReference>
<accession>A0A507QKZ3</accession>
<evidence type="ECO:0000313" key="3">
    <source>
        <dbReference type="Proteomes" id="UP000319663"/>
    </source>
</evidence>
<evidence type="ECO:0000313" key="2">
    <source>
        <dbReference type="EMBL" id="TQB68301.1"/>
    </source>
</evidence>
<keyword evidence="3" id="KW-1185">Reference proteome</keyword>
<gene>
    <name evidence="2" type="ORF">MPDQ_003622</name>
</gene>
<dbReference type="Pfam" id="PF00646">
    <property type="entry name" value="F-box"/>
    <property type="match status" value="1"/>
</dbReference>